<dbReference type="STRING" id="478744.SAMN05444359_13124"/>
<dbReference type="EMBL" id="FOFB01000031">
    <property type="protein sequence ID" value="SER26541.1"/>
    <property type="molecule type" value="Genomic_DNA"/>
</dbReference>
<evidence type="ECO:0000313" key="5">
    <source>
        <dbReference type="EMBL" id="SER26541.1"/>
    </source>
</evidence>
<dbReference type="GO" id="GO:0009423">
    <property type="term" value="P:chorismate biosynthetic process"/>
    <property type="evidence" value="ECO:0007669"/>
    <property type="project" value="TreeGrafter"/>
</dbReference>
<dbReference type="GO" id="GO:0019632">
    <property type="term" value="P:shikimate metabolic process"/>
    <property type="evidence" value="ECO:0007669"/>
    <property type="project" value="TreeGrafter"/>
</dbReference>
<dbReference type="InterPro" id="IPR022893">
    <property type="entry name" value="Shikimate_DH_fam"/>
</dbReference>
<dbReference type="Proteomes" id="UP000199021">
    <property type="component" value="Unassembled WGS sequence"/>
</dbReference>
<keyword evidence="2" id="KW-0560">Oxidoreductase</keyword>
<comment type="pathway">
    <text evidence="1">Metabolic intermediate biosynthesis; chorismate biosynthesis; chorismate from D-erythrose 4-phosphate and phosphoenolpyruvate: step 4/7.</text>
</comment>
<gene>
    <name evidence="5" type="ORF">SAMN05444359_13124</name>
</gene>
<evidence type="ECO:0000256" key="3">
    <source>
        <dbReference type="ARBA" id="ARBA00023141"/>
    </source>
</evidence>
<keyword evidence="3" id="KW-0057">Aromatic amino acid biosynthesis</keyword>
<dbReference type="InterPro" id="IPR013708">
    <property type="entry name" value="Shikimate_DH-bd_N"/>
</dbReference>
<feature type="domain" description="Shikimate dehydrogenase substrate binding N-terminal" evidence="4">
    <location>
        <begin position="5"/>
        <end position="88"/>
    </location>
</feature>
<evidence type="ECO:0000313" key="6">
    <source>
        <dbReference type="Proteomes" id="UP000199021"/>
    </source>
</evidence>
<keyword evidence="3" id="KW-0028">Amino-acid biosynthesis</keyword>
<dbReference type="PANTHER" id="PTHR21089:SF1">
    <property type="entry name" value="BIFUNCTIONAL 3-DEHYDROQUINATE DEHYDRATASE_SHIKIMATE DEHYDROGENASE, CHLOROPLASTIC"/>
    <property type="match status" value="1"/>
</dbReference>
<dbReference type="GO" id="GO:0004764">
    <property type="term" value="F:shikimate 3-dehydrogenase (NADP+) activity"/>
    <property type="evidence" value="ECO:0007669"/>
    <property type="project" value="InterPro"/>
</dbReference>
<evidence type="ECO:0000259" key="4">
    <source>
        <dbReference type="Pfam" id="PF08501"/>
    </source>
</evidence>
<proteinExistence type="predicted"/>
<dbReference type="CDD" id="cd01065">
    <property type="entry name" value="NAD_bind_Shikimate_DH"/>
    <property type="match status" value="1"/>
</dbReference>
<dbReference type="SUPFAM" id="SSF51735">
    <property type="entry name" value="NAD(P)-binding Rossmann-fold domains"/>
    <property type="match status" value="1"/>
</dbReference>
<dbReference type="RefSeq" id="WP_217642199.1">
    <property type="nucleotide sequence ID" value="NZ_FOFB01000031.1"/>
</dbReference>
<dbReference type="GO" id="GO:0050661">
    <property type="term" value="F:NADP binding"/>
    <property type="evidence" value="ECO:0007669"/>
    <property type="project" value="TreeGrafter"/>
</dbReference>
<evidence type="ECO:0000256" key="1">
    <source>
        <dbReference type="ARBA" id="ARBA00004871"/>
    </source>
</evidence>
<dbReference type="PANTHER" id="PTHR21089">
    <property type="entry name" value="SHIKIMATE DEHYDROGENASE"/>
    <property type="match status" value="1"/>
</dbReference>
<organism evidence="5 6">
    <name type="scientific">Neolewinella agarilytica</name>
    <dbReference type="NCBI Taxonomy" id="478744"/>
    <lineage>
        <taxon>Bacteria</taxon>
        <taxon>Pseudomonadati</taxon>
        <taxon>Bacteroidota</taxon>
        <taxon>Saprospiria</taxon>
        <taxon>Saprospirales</taxon>
        <taxon>Lewinellaceae</taxon>
        <taxon>Neolewinella</taxon>
    </lineage>
</organism>
<accession>A0A1H9MSG5</accession>
<sequence length="265" mass="29535">MTYGLIGYPLTHSFSKGYFTEKFAELGLADSHQYLNFEMEDAVGFCSLREKYPDLKGCNVTIPHKESIMAYLDEIDPTAARIGAVNCIRFDENGQTIGFNTDYKGFQQDFLQQLREHDWTARAFGLPTNDDLLETFLEETNALVLGTGGASLAVHEALRELGITTMAVSRRAGEDRLTYADITPELIQDYHLIINTTPLGMYPKVDARPELPYTAMGPAHYCYDLVYNPAETLFLRLAREAGAGTGNGTGMLLHQAEAGWAIWNE</sequence>
<dbReference type="FunCoup" id="A0A1H9MSG5">
    <property type="interactions" value="404"/>
</dbReference>
<dbReference type="GO" id="GO:0005829">
    <property type="term" value="C:cytosol"/>
    <property type="evidence" value="ECO:0007669"/>
    <property type="project" value="TreeGrafter"/>
</dbReference>
<evidence type="ECO:0000256" key="2">
    <source>
        <dbReference type="ARBA" id="ARBA00023002"/>
    </source>
</evidence>
<dbReference type="SUPFAM" id="SSF53223">
    <property type="entry name" value="Aminoacid dehydrogenase-like, N-terminal domain"/>
    <property type="match status" value="1"/>
</dbReference>
<name>A0A1H9MSG5_9BACT</name>
<dbReference type="InParanoid" id="A0A1H9MSG5"/>
<keyword evidence="6" id="KW-1185">Reference proteome</keyword>
<reference evidence="6" key="1">
    <citation type="submission" date="2016-10" db="EMBL/GenBank/DDBJ databases">
        <authorList>
            <person name="Varghese N."/>
            <person name="Submissions S."/>
        </authorList>
    </citation>
    <scope>NUCLEOTIDE SEQUENCE [LARGE SCALE GENOMIC DNA]</scope>
    <source>
        <strain evidence="6">DSM 24740</strain>
    </source>
</reference>
<dbReference type="GO" id="GO:0009073">
    <property type="term" value="P:aromatic amino acid family biosynthetic process"/>
    <property type="evidence" value="ECO:0007669"/>
    <property type="project" value="UniProtKB-KW"/>
</dbReference>
<protein>
    <submittedName>
        <fullName evidence="5">Shikimate dehydrogenase</fullName>
    </submittedName>
</protein>
<dbReference type="AlphaFoldDB" id="A0A1H9MSG5"/>
<dbReference type="Gene3D" id="3.40.50.720">
    <property type="entry name" value="NAD(P)-binding Rossmann-like Domain"/>
    <property type="match status" value="1"/>
</dbReference>
<dbReference type="Pfam" id="PF08501">
    <property type="entry name" value="Shikimate_dh_N"/>
    <property type="match status" value="1"/>
</dbReference>
<dbReference type="InterPro" id="IPR036291">
    <property type="entry name" value="NAD(P)-bd_dom_sf"/>
</dbReference>
<dbReference type="InterPro" id="IPR046346">
    <property type="entry name" value="Aminoacid_DH-like_N_sf"/>
</dbReference>
<dbReference type="Gene3D" id="3.40.50.10860">
    <property type="entry name" value="Leucine Dehydrogenase, chain A, domain 1"/>
    <property type="match status" value="1"/>
</dbReference>